<gene>
    <name evidence="1" type="ORF">IAC10_08095</name>
</gene>
<name>A0A9D1JNI6_9BACT</name>
<protein>
    <submittedName>
        <fullName evidence="1">Uncharacterized protein</fullName>
    </submittedName>
</protein>
<reference evidence="1" key="1">
    <citation type="submission" date="2020-10" db="EMBL/GenBank/DDBJ databases">
        <authorList>
            <person name="Gilroy R."/>
        </authorList>
    </citation>
    <scope>NUCLEOTIDE SEQUENCE</scope>
    <source>
        <strain evidence="1">6276</strain>
    </source>
</reference>
<reference evidence="1" key="2">
    <citation type="journal article" date="2021" name="PeerJ">
        <title>Extensive microbial diversity within the chicken gut microbiome revealed by metagenomics and culture.</title>
        <authorList>
            <person name="Gilroy R."/>
            <person name="Ravi A."/>
            <person name="Getino M."/>
            <person name="Pursley I."/>
            <person name="Horton D.L."/>
            <person name="Alikhan N.F."/>
            <person name="Baker D."/>
            <person name="Gharbi K."/>
            <person name="Hall N."/>
            <person name="Watson M."/>
            <person name="Adriaenssens E.M."/>
            <person name="Foster-Nyarko E."/>
            <person name="Jarju S."/>
            <person name="Secka A."/>
            <person name="Antonio M."/>
            <person name="Oren A."/>
            <person name="Chaudhuri R.R."/>
            <person name="La Ragione R."/>
            <person name="Hildebrand F."/>
            <person name="Pallen M.J."/>
        </authorList>
    </citation>
    <scope>NUCLEOTIDE SEQUENCE</scope>
    <source>
        <strain evidence="1">6276</strain>
    </source>
</reference>
<comment type="caution">
    <text evidence="1">The sequence shown here is derived from an EMBL/GenBank/DDBJ whole genome shotgun (WGS) entry which is preliminary data.</text>
</comment>
<sequence>MQINNSTPKTTYTPNFQSIKTFRLPTREVLECTVGKYSQKTLSEPSGLLKVFSKLYDLTKNDLKDLNKSPLGFNIYTLSSGIIIKANNPDIAMMSKNIQNLPKTLQLEKINNITQKIGSNINVSIDDSIKSYKMVNGEIVTTKVK</sequence>
<dbReference type="Proteomes" id="UP000823928">
    <property type="component" value="Unassembled WGS sequence"/>
</dbReference>
<dbReference type="AlphaFoldDB" id="A0A9D1JNI6"/>
<accession>A0A9D1JNI6</accession>
<dbReference type="EMBL" id="DVIU01000159">
    <property type="protein sequence ID" value="HIS36574.1"/>
    <property type="molecule type" value="Genomic_DNA"/>
</dbReference>
<evidence type="ECO:0000313" key="2">
    <source>
        <dbReference type="Proteomes" id="UP000823928"/>
    </source>
</evidence>
<proteinExistence type="predicted"/>
<evidence type="ECO:0000313" key="1">
    <source>
        <dbReference type="EMBL" id="HIS36574.1"/>
    </source>
</evidence>
<organism evidence="1 2">
    <name type="scientific">Candidatus Scatousia excrementigallinarum</name>
    <dbReference type="NCBI Taxonomy" id="2840935"/>
    <lineage>
        <taxon>Bacteria</taxon>
        <taxon>Candidatus Scatousia</taxon>
    </lineage>
</organism>